<sequence length="103" mass="11424">MSHAKVAVLKNSVPPRIRTWWDASIVQDAHARGIRLQVRTCPSCGTIQVQVGNKLIYVRTAAKKAGWTWVTLTWKAQSGYITFDEKTPTRTPRSPRPASAPGP</sequence>
<gene>
    <name evidence="2" type="ORF">GCM10025864_19590</name>
</gene>
<evidence type="ECO:0000256" key="1">
    <source>
        <dbReference type="SAM" id="MobiDB-lite"/>
    </source>
</evidence>
<name>A0ABQ6I0N5_9MICO</name>
<feature type="region of interest" description="Disordered" evidence="1">
    <location>
        <begin position="83"/>
        <end position="103"/>
    </location>
</feature>
<reference evidence="3" key="1">
    <citation type="journal article" date="2019" name="Int. J. Syst. Evol. Microbiol.">
        <title>The Global Catalogue of Microorganisms (GCM) 10K type strain sequencing project: providing services to taxonomists for standard genome sequencing and annotation.</title>
        <authorList>
            <consortium name="The Broad Institute Genomics Platform"/>
            <consortium name="The Broad Institute Genome Sequencing Center for Infectious Disease"/>
            <person name="Wu L."/>
            <person name="Ma J."/>
        </authorList>
    </citation>
    <scope>NUCLEOTIDE SEQUENCE [LARGE SCALE GENOMIC DNA]</scope>
    <source>
        <strain evidence="3">NBRC 106348</strain>
    </source>
</reference>
<dbReference type="RefSeq" id="WP_284293060.1">
    <property type="nucleotide sequence ID" value="NZ_BSUK01000001.1"/>
</dbReference>
<keyword evidence="3" id="KW-1185">Reference proteome</keyword>
<protein>
    <submittedName>
        <fullName evidence="2">Uncharacterized protein</fullName>
    </submittedName>
</protein>
<evidence type="ECO:0000313" key="2">
    <source>
        <dbReference type="EMBL" id="GMA24200.1"/>
    </source>
</evidence>
<accession>A0ABQ6I0N5</accession>
<feature type="compositionally biased region" description="Pro residues" evidence="1">
    <location>
        <begin position="94"/>
        <end position="103"/>
    </location>
</feature>
<dbReference type="EMBL" id="BSUK01000001">
    <property type="protein sequence ID" value="GMA24200.1"/>
    <property type="molecule type" value="Genomic_DNA"/>
</dbReference>
<dbReference type="Proteomes" id="UP001157091">
    <property type="component" value="Unassembled WGS sequence"/>
</dbReference>
<proteinExistence type="predicted"/>
<organism evidence="2 3">
    <name type="scientific">Luteimicrobium album</name>
    <dbReference type="NCBI Taxonomy" id="1054550"/>
    <lineage>
        <taxon>Bacteria</taxon>
        <taxon>Bacillati</taxon>
        <taxon>Actinomycetota</taxon>
        <taxon>Actinomycetes</taxon>
        <taxon>Micrococcales</taxon>
        <taxon>Luteimicrobium</taxon>
    </lineage>
</organism>
<comment type="caution">
    <text evidence="2">The sequence shown here is derived from an EMBL/GenBank/DDBJ whole genome shotgun (WGS) entry which is preliminary data.</text>
</comment>
<evidence type="ECO:0000313" key="3">
    <source>
        <dbReference type="Proteomes" id="UP001157091"/>
    </source>
</evidence>